<dbReference type="Pfam" id="PF00933">
    <property type="entry name" value="Glyco_hydro_3"/>
    <property type="match status" value="1"/>
</dbReference>
<dbReference type="EMBL" id="LXEU01000096">
    <property type="protein sequence ID" value="OAT45233.1"/>
    <property type="molecule type" value="Genomic_DNA"/>
</dbReference>
<evidence type="ECO:0000256" key="3">
    <source>
        <dbReference type="ARBA" id="ARBA00012744"/>
    </source>
</evidence>
<evidence type="ECO:0000256" key="5">
    <source>
        <dbReference type="ARBA" id="ARBA00022801"/>
    </source>
</evidence>
<dbReference type="InterPro" id="IPR002772">
    <property type="entry name" value="Glyco_hydro_3_C"/>
</dbReference>
<dbReference type="Pfam" id="PF01915">
    <property type="entry name" value="Glyco_hydro_3_C"/>
    <property type="match status" value="1"/>
</dbReference>
<dbReference type="PANTHER" id="PTHR30620:SF16">
    <property type="entry name" value="LYSOSOMAL BETA GLUCOSIDASE"/>
    <property type="match status" value="1"/>
</dbReference>
<keyword evidence="4" id="KW-0732">Signal</keyword>
<dbReference type="InterPro" id="IPR017853">
    <property type="entry name" value="GH"/>
</dbReference>
<dbReference type="EC" id="3.2.1.21" evidence="3"/>
<comment type="similarity">
    <text evidence="2">Belongs to the glycosyl hydrolase 3 family.</text>
</comment>
<proteinExistence type="inferred from homology"/>
<reference evidence="8 9" key="1">
    <citation type="submission" date="2016-04" db="EMBL/GenBank/DDBJ databases">
        <title>ATOL: Assembling a taxonomically balanced genome-scale reconstruction of the evolutionary history of the Enterobacteriaceae.</title>
        <authorList>
            <person name="Plunkett G.III."/>
            <person name="Neeno-Eckwall E.C."/>
            <person name="Glasner J.D."/>
            <person name="Perna N.T."/>
        </authorList>
    </citation>
    <scope>NUCLEOTIDE SEQUENCE [LARGE SCALE GENOMIC DNA]</scope>
    <source>
        <strain evidence="8 9">ATCC 51603</strain>
    </source>
</reference>
<dbReference type="Gene3D" id="3.20.20.300">
    <property type="entry name" value="Glycoside hydrolase, family 3, N-terminal domain"/>
    <property type="match status" value="1"/>
</dbReference>
<dbReference type="NCBIfam" id="NF011678">
    <property type="entry name" value="PRK15098.1"/>
    <property type="match status" value="1"/>
</dbReference>
<dbReference type="SMART" id="SM01217">
    <property type="entry name" value="Fn3_like"/>
    <property type="match status" value="1"/>
</dbReference>
<dbReference type="InterPro" id="IPR036962">
    <property type="entry name" value="Glyco_hydro_3_N_sf"/>
</dbReference>
<sequence>MTHLHALLAQMTLDEKIGQLVQLSGEFFLDEPQLTVGPKARLGITQEVVSHVGSVLNVSGAAKTREIQRQHLENSRLKIPLLFMADVIYGYRTIFPIPLALGCTWEPSQIRQCCVVAAKEAASAGSHVTFAPMADLVRDARWGRCMESTGEDVFLNTQYVRASVEGFQQNLATQQGLAACVKHFVGYGAPVGGRDYNTVELSHQSLFDDYFPPFLAAIEAGCEMVMTSFNTVDGIPVTANPWLLKTLLRDRWHFQGITIADYAAVKELIPHGVAADEQEACALAFNAGLDIDMKTPCYANGLKPLLAAGKISERALDAAVLRVLRLKQKLGLFEDPYRGTSPEGEQRCCYHPDHLRLARETAGKSIVVLKNERQTLPFPPETTRIALIGPYADNPDIFGLWAVYGEKSRCTTLKAALQEAVPAGNLRVTQGCDLLLDYDFLGEFGATHQIDQTRALSDTEREQERQRALDFAREADIVLLAMGEHMMQSGEAASRTDLHLPRHQVAFIQQIAAVAKKTVLILFNGRPLVLTDVVDCVDAIVEAWFPGIEGSRALVDIISGARNPSGRLSMSFPYANGQVPVYYNALNTGRPAQRSDHSPRFLSKYLDCPNAPLFPFGFGLSWHHTTLSTLRVTPKLVPGGRVTVSVTASNSSHTAGCETIQLYLNDCVASIARPALQLKAFTRISLAAGASQVVSFEITENDLGFYDAEGERRLEYGRFRVFVGLNSADLLEGEFYYAES</sequence>
<dbReference type="InterPro" id="IPR051915">
    <property type="entry name" value="Cellulose_Degrad_GH3"/>
</dbReference>
<organism evidence="8 9">
    <name type="scientific">Kluyvera georgiana ATCC 51603</name>
    <dbReference type="NCBI Taxonomy" id="1354264"/>
    <lineage>
        <taxon>Bacteria</taxon>
        <taxon>Pseudomonadati</taxon>
        <taxon>Pseudomonadota</taxon>
        <taxon>Gammaproteobacteria</taxon>
        <taxon>Enterobacterales</taxon>
        <taxon>Enterobacteriaceae</taxon>
        <taxon>Kluyvera</taxon>
    </lineage>
</organism>
<dbReference type="InterPro" id="IPR001764">
    <property type="entry name" value="Glyco_hydro_3_N"/>
</dbReference>
<dbReference type="PANTHER" id="PTHR30620">
    <property type="entry name" value="PERIPLASMIC BETA-GLUCOSIDASE-RELATED"/>
    <property type="match status" value="1"/>
</dbReference>
<dbReference type="SUPFAM" id="SSF52279">
    <property type="entry name" value="Beta-D-glucan exohydrolase, C-terminal domain"/>
    <property type="match status" value="1"/>
</dbReference>
<evidence type="ECO:0000256" key="1">
    <source>
        <dbReference type="ARBA" id="ARBA00000448"/>
    </source>
</evidence>
<dbReference type="SUPFAM" id="SSF51445">
    <property type="entry name" value="(Trans)glycosidases"/>
    <property type="match status" value="1"/>
</dbReference>
<keyword evidence="6 8" id="KW-0326">Glycosidase</keyword>
<dbReference type="InterPro" id="IPR013783">
    <property type="entry name" value="Ig-like_fold"/>
</dbReference>
<comment type="catalytic activity">
    <reaction evidence="1">
        <text>Hydrolysis of terminal, non-reducing beta-D-glucosyl residues with release of beta-D-glucose.</text>
        <dbReference type="EC" id="3.2.1.21"/>
    </reaction>
</comment>
<evidence type="ECO:0000256" key="6">
    <source>
        <dbReference type="ARBA" id="ARBA00023295"/>
    </source>
</evidence>
<dbReference type="Pfam" id="PF14310">
    <property type="entry name" value="Fn3-like"/>
    <property type="match status" value="1"/>
</dbReference>
<keyword evidence="5 8" id="KW-0378">Hydrolase</keyword>
<dbReference type="InterPro" id="IPR026891">
    <property type="entry name" value="Fn3-like"/>
</dbReference>
<dbReference type="Proteomes" id="UP000078386">
    <property type="component" value="Unassembled WGS sequence"/>
</dbReference>
<dbReference type="PRINTS" id="PR00133">
    <property type="entry name" value="GLHYDRLASE3"/>
</dbReference>
<name>A0A1B7JB92_9ENTR</name>
<evidence type="ECO:0000256" key="4">
    <source>
        <dbReference type="ARBA" id="ARBA00022729"/>
    </source>
</evidence>
<dbReference type="PATRIC" id="fig|1354264.4.peg.4696"/>
<accession>A0A1B7JB92</accession>
<evidence type="ECO:0000313" key="9">
    <source>
        <dbReference type="Proteomes" id="UP000078386"/>
    </source>
</evidence>
<dbReference type="Gene3D" id="3.40.50.1700">
    <property type="entry name" value="Glycoside hydrolase family 3 C-terminal domain"/>
    <property type="match status" value="1"/>
</dbReference>
<dbReference type="RefSeq" id="WP_064549188.1">
    <property type="nucleotide sequence ID" value="NZ_LXEU01000096.1"/>
</dbReference>
<dbReference type="GO" id="GO:0008422">
    <property type="term" value="F:beta-glucosidase activity"/>
    <property type="evidence" value="ECO:0007669"/>
    <property type="project" value="UniProtKB-EC"/>
</dbReference>
<evidence type="ECO:0000259" key="7">
    <source>
        <dbReference type="SMART" id="SM01217"/>
    </source>
</evidence>
<keyword evidence="9" id="KW-1185">Reference proteome</keyword>
<dbReference type="Gene3D" id="2.60.40.10">
    <property type="entry name" value="Immunoglobulins"/>
    <property type="match status" value="1"/>
</dbReference>
<dbReference type="InterPro" id="IPR036881">
    <property type="entry name" value="Glyco_hydro_3_C_sf"/>
</dbReference>
<comment type="caution">
    <text evidence="8">The sequence shown here is derived from an EMBL/GenBank/DDBJ whole genome shotgun (WGS) entry which is preliminary data.</text>
</comment>
<protein>
    <recommendedName>
        <fullName evidence="3">beta-glucosidase</fullName>
        <ecNumber evidence="3">3.2.1.21</ecNumber>
    </recommendedName>
</protein>
<feature type="domain" description="Fibronectin type III-like" evidence="7">
    <location>
        <begin position="658"/>
        <end position="727"/>
    </location>
</feature>
<dbReference type="GO" id="GO:0009251">
    <property type="term" value="P:glucan catabolic process"/>
    <property type="evidence" value="ECO:0007669"/>
    <property type="project" value="TreeGrafter"/>
</dbReference>
<evidence type="ECO:0000256" key="2">
    <source>
        <dbReference type="ARBA" id="ARBA00005336"/>
    </source>
</evidence>
<gene>
    <name evidence="8" type="ORF">M989_04530</name>
</gene>
<evidence type="ECO:0000313" key="8">
    <source>
        <dbReference type="EMBL" id="OAT45233.1"/>
    </source>
</evidence>
<dbReference type="AlphaFoldDB" id="A0A1B7JB92"/>